<evidence type="ECO:0008006" key="3">
    <source>
        <dbReference type="Google" id="ProtNLM"/>
    </source>
</evidence>
<comment type="caution">
    <text evidence="1">The sequence shown here is derived from an EMBL/GenBank/DDBJ whole genome shotgun (WGS) entry which is preliminary data.</text>
</comment>
<dbReference type="STRING" id="1121895.GCA_000378485_01829"/>
<name>A0A0A2M327_9FLAO</name>
<dbReference type="Proteomes" id="UP000030152">
    <property type="component" value="Unassembled WGS sequence"/>
</dbReference>
<dbReference type="Gene3D" id="3.10.450.50">
    <property type="match status" value="1"/>
</dbReference>
<evidence type="ECO:0000313" key="2">
    <source>
        <dbReference type="Proteomes" id="UP000030152"/>
    </source>
</evidence>
<proteinExistence type="predicted"/>
<organism evidence="1 2">
    <name type="scientific">Flavobacterium rivuli WB 3.3-2 = DSM 21788</name>
    <dbReference type="NCBI Taxonomy" id="1121895"/>
    <lineage>
        <taxon>Bacteria</taxon>
        <taxon>Pseudomonadati</taxon>
        <taxon>Bacteroidota</taxon>
        <taxon>Flavobacteriia</taxon>
        <taxon>Flavobacteriales</taxon>
        <taxon>Flavobacteriaceae</taxon>
        <taxon>Flavobacterium</taxon>
    </lineage>
</organism>
<gene>
    <name evidence="1" type="ORF">Q765_07520</name>
</gene>
<reference evidence="1 2" key="1">
    <citation type="submission" date="2013-09" db="EMBL/GenBank/DDBJ databases">
        <authorList>
            <person name="Zeng Z."/>
            <person name="Chen C."/>
        </authorList>
    </citation>
    <scope>NUCLEOTIDE SEQUENCE [LARGE SCALE GENOMIC DNA]</scope>
    <source>
        <strain evidence="1 2">WB 3.3-2</strain>
    </source>
</reference>
<dbReference type="eggNOG" id="ENOG502ZTMM">
    <property type="taxonomic scope" value="Bacteria"/>
</dbReference>
<accession>A0A0A2M327</accession>
<protein>
    <recommendedName>
        <fullName evidence="3">DUF3828 domain-containing protein</fullName>
    </recommendedName>
</protein>
<keyword evidence="2" id="KW-1185">Reference proteome</keyword>
<sequence length="154" mass="16888">MALLICLFACTTKTETPNGDVTKTGEPTIPVTNNNDTGNDEAITMLNSFYKEYVTAFADTTHTSAQQTDAVIKKYCTPQLTKKIAEASLDSDPFINAQDGDISILKTLTIKHTKKDIYKACYTESYSNTTNCTDVTVSKIGDAYKISHVVLIEL</sequence>
<dbReference type="AlphaFoldDB" id="A0A0A2M327"/>
<dbReference type="EMBL" id="JRLX01000006">
    <property type="protein sequence ID" value="KGO87052.1"/>
    <property type="molecule type" value="Genomic_DNA"/>
</dbReference>
<evidence type="ECO:0000313" key="1">
    <source>
        <dbReference type="EMBL" id="KGO87052.1"/>
    </source>
</evidence>